<comment type="caution">
    <text evidence="1">The sequence shown here is derived from an EMBL/GenBank/DDBJ whole genome shotgun (WGS) entry which is preliminary data.</text>
</comment>
<evidence type="ECO:0000313" key="2">
    <source>
        <dbReference type="Proteomes" id="UP000821845"/>
    </source>
</evidence>
<organism evidence="1 2">
    <name type="scientific">Hyalomma asiaticum</name>
    <name type="common">Tick</name>
    <dbReference type="NCBI Taxonomy" id="266040"/>
    <lineage>
        <taxon>Eukaryota</taxon>
        <taxon>Metazoa</taxon>
        <taxon>Ecdysozoa</taxon>
        <taxon>Arthropoda</taxon>
        <taxon>Chelicerata</taxon>
        <taxon>Arachnida</taxon>
        <taxon>Acari</taxon>
        <taxon>Parasitiformes</taxon>
        <taxon>Ixodida</taxon>
        <taxon>Ixodoidea</taxon>
        <taxon>Ixodidae</taxon>
        <taxon>Hyalomminae</taxon>
        <taxon>Hyalomma</taxon>
    </lineage>
</organism>
<dbReference type="Proteomes" id="UP000821845">
    <property type="component" value="Chromosome 3"/>
</dbReference>
<accession>A0ACB7SNW9</accession>
<evidence type="ECO:0000313" key="1">
    <source>
        <dbReference type="EMBL" id="KAH6936553.1"/>
    </source>
</evidence>
<proteinExistence type="predicted"/>
<keyword evidence="2" id="KW-1185">Reference proteome</keyword>
<gene>
    <name evidence="1" type="ORF">HPB50_019114</name>
</gene>
<sequence length="273" mass="28920">MEHEVLSEVLHASAHDRGRRGQFRSLGIVERKSSSLEPGSKEEEGGGGGRHTKCEGRPIGVSAAAAAKRVVISGPPLLRGSSRTLIGGFRSRSRAAVFPTKASEVRRQPRVYQAAAAAGARPPRNKRRSLHVAAEQPSLAVQLERSGDGGGSVSRFSNKSLEGLAATWSGGGATREPPTLLRARSSSASLSPGMEARRRLPPSIPNPIWQRGLEAVRAVCADSELLAFQRRALSVSVTISDPPGLCKNNGGVFDWCKRIRLIKDTAGRPASAG</sequence>
<reference evidence="1" key="1">
    <citation type="submission" date="2020-05" db="EMBL/GenBank/DDBJ databases">
        <title>Large-scale comparative analyses of tick genomes elucidate their genetic diversity and vector capacities.</title>
        <authorList>
            <person name="Jia N."/>
            <person name="Wang J."/>
            <person name="Shi W."/>
            <person name="Du L."/>
            <person name="Sun Y."/>
            <person name="Zhan W."/>
            <person name="Jiang J."/>
            <person name="Wang Q."/>
            <person name="Zhang B."/>
            <person name="Ji P."/>
            <person name="Sakyi L.B."/>
            <person name="Cui X."/>
            <person name="Yuan T."/>
            <person name="Jiang B."/>
            <person name="Yang W."/>
            <person name="Lam T.T.-Y."/>
            <person name="Chang Q."/>
            <person name="Ding S."/>
            <person name="Wang X."/>
            <person name="Zhu J."/>
            <person name="Ruan X."/>
            <person name="Zhao L."/>
            <person name="Wei J."/>
            <person name="Que T."/>
            <person name="Du C."/>
            <person name="Cheng J."/>
            <person name="Dai P."/>
            <person name="Han X."/>
            <person name="Huang E."/>
            <person name="Gao Y."/>
            <person name="Liu J."/>
            <person name="Shao H."/>
            <person name="Ye R."/>
            <person name="Li L."/>
            <person name="Wei W."/>
            <person name="Wang X."/>
            <person name="Wang C."/>
            <person name="Yang T."/>
            <person name="Huo Q."/>
            <person name="Li W."/>
            <person name="Guo W."/>
            <person name="Chen H."/>
            <person name="Zhou L."/>
            <person name="Ni X."/>
            <person name="Tian J."/>
            <person name="Zhou Y."/>
            <person name="Sheng Y."/>
            <person name="Liu T."/>
            <person name="Pan Y."/>
            <person name="Xia L."/>
            <person name="Li J."/>
            <person name="Zhao F."/>
            <person name="Cao W."/>
        </authorList>
    </citation>
    <scope>NUCLEOTIDE SEQUENCE</scope>
    <source>
        <strain evidence="1">Hyas-2018</strain>
    </source>
</reference>
<protein>
    <submittedName>
        <fullName evidence="1">Uncharacterized protein</fullName>
    </submittedName>
</protein>
<name>A0ACB7SNW9_HYAAI</name>
<dbReference type="EMBL" id="CM023483">
    <property type="protein sequence ID" value="KAH6936553.1"/>
    <property type="molecule type" value="Genomic_DNA"/>
</dbReference>